<dbReference type="Proteomes" id="UP000436088">
    <property type="component" value="Unassembled WGS sequence"/>
</dbReference>
<evidence type="ECO:0000313" key="7">
    <source>
        <dbReference type="Proteomes" id="UP000436088"/>
    </source>
</evidence>
<keyword evidence="2" id="KW-0479">Metal-binding</keyword>
<evidence type="ECO:0000259" key="5">
    <source>
        <dbReference type="SMART" id="SM00642"/>
    </source>
</evidence>
<proteinExistence type="inferred from homology"/>
<organism evidence="6 7">
    <name type="scientific">Hibiscus syriacus</name>
    <name type="common">Rose of Sharon</name>
    <dbReference type="NCBI Taxonomy" id="106335"/>
    <lineage>
        <taxon>Eukaryota</taxon>
        <taxon>Viridiplantae</taxon>
        <taxon>Streptophyta</taxon>
        <taxon>Embryophyta</taxon>
        <taxon>Tracheophyta</taxon>
        <taxon>Spermatophyta</taxon>
        <taxon>Magnoliopsida</taxon>
        <taxon>eudicotyledons</taxon>
        <taxon>Gunneridae</taxon>
        <taxon>Pentapetalae</taxon>
        <taxon>rosids</taxon>
        <taxon>malvids</taxon>
        <taxon>Malvales</taxon>
        <taxon>Malvaceae</taxon>
        <taxon>Malvoideae</taxon>
        <taxon>Hibiscus</taxon>
    </lineage>
</organism>
<accession>A0A6A3C5W7</accession>
<dbReference type="InterPro" id="IPR006047">
    <property type="entry name" value="GH13_cat_dom"/>
</dbReference>
<dbReference type="InterPro" id="IPR056301">
    <property type="entry name" value="GWD-like_N_Ig"/>
</dbReference>
<feature type="domain" description="Glycosyl hydrolase family 13 catalytic" evidence="5">
    <location>
        <begin position="310"/>
        <end position="551"/>
    </location>
</feature>
<evidence type="ECO:0000256" key="2">
    <source>
        <dbReference type="ARBA" id="ARBA00022723"/>
    </source>
</evidence>
<protein>
    <recommendedName>
        <fullName evidence="4">1,4-alpha-D-glucan glucanohydrolase</fullName>
    </recommendedName>
</protein>
<dbReference type="SMART" id="SM00642">
    <property type="entry name" value="Aamy"/>
    <property type="match status" value="1"/>
</dbReference>
<dbReference type="Gene3D" id="3.20.20.80">
    <property type="entry name" value="Glycosidases"/>
    <property type="match status" value="1"/>
</dbReference>
<gene>
    <name evidence="6" type="ORF">F3Y22_tig00010263pilonHSYRG00212</name>
</gene>
<dbReference type="EMBL" id="VEPZ02000459">
    <property type="protein sequence ID" value="KAE8724625.1"/>
    <property type="molecule type" value="Genomic_DNA"/>
</dbReference>
<dbReference type="Pfam" id="PF00128">
    <property type="entry name" value="Alpha-amylase"/>
    <property type="match status" value="1"/>
</dbReference>
<evidence type="ECO:0000256" key="1">
    <source>
        <dbReference type="ARBA" id="ARBA00008061"/>
    </source>
</evidence>
<keyword evidence="3" id="KW-0119">Carbohydrate metabolism</keyword>
<reference evidence="6" key="1">
    <citation type="submission" date="2019-09" db="EMBL/GenBank/DDBJ databases">
        <title>Draft genome information of white flower Hibiscus syriacus.</title>
        <authorList>
            <person name="Kim Y.-M."/>
        </authorList>
    </citation>
    <scope>NUCLEOTIDE SEQUENCE [LARGE SCALE GENOMIC DNA]</scope>
    <source>
        <strain evidence="6">YM2019G1</strain>
    </source>
</reference>
<dbReference type="PANTHER" id="PTHR43447">
    <property type="entry name" value="ALPHA-AMYLASE"/>
    <property type="match status" value="1"/>
</dbReference>
<dbReference type="GO" id="GO:0005975">
    <property type="term" value="P:carbohydrate metabolic process"/>
    <property type="evidence" value="ECO:0007669"/>
    <property type="project" value="InterPro"/>
</dbReference>
<evidence type="ECO:0000256" key="4">
    <source>
        <dbReference type="ARBA" id="ARBA00030238"/>
    </source>
</evidence>
<dbReference type="InterPro" id="IPR017853">
    <property type="entry name" value="GH"/>
</dbReference>
<dbReference type="GO" id="GO:0046872">
    <property type="term" value="F:metal ion binding"/>
    <property type="evidence" value="ECO:0007669"/>
    <property type="project" value="UniProtKB-KW"/>
</dbReference>
<dbReference type="SUPFAM" id="SSF51445">
    <property type="entry name" value="(Trans)glycosidases"/>
    <property type="match status" value="1"/>
</dbReference>
<dbReference type="Pfam" id="PF23166">
    <property type="entry name" value="Ig_N_CWD1"/>
    <property type="match status" value="1"/>
</dbReference>
<comment type="caution">
    <text evidence="6">The sequence shown here is derived from an EMBL/GenBank/DDBJ whole genome shotgun (WGS) entry which is preliminary data.</text>
</comment>
<comment type="similarity">
    <text evidence="1">Belongs to the glycosyl hydrolase 13 family.</text>
</comment>
<sequence>MKKLEHGISTEVGILRCLWWITSRMMAIQLEQKQGLVYGQVLYSNSLMRYLKQKHHLLIFQTTTTTSPRTLKVRIVPLKGSMWQSTVKEVSVDNIVSVAVRKSPETAKFMLYLETDIPGDVVVHWGICRDDAKRWETPAAPYPPETTLFKNKALRTLLQAKATGNRSGALFTLDEEVFGFLFVLKLDDNTWLKFKEDDFYVPLYGASSVLGQRGQSDTTSEEISSKSYTDGIINEIRNLVTGLSAEKSQKTQTKEAQESILEEIEQLAAEAYSIFRSSIATYPEEDVSETGTDTVHPAVKISSGTGTGFEILLQGFNWESHKSGRWYMELKERASEISSLGFTVIWLPPPTESVSPEGYMPKDLYNLNSRYGSIDELKELVKSLHEVGLKVLGDVVLNHRCAHFKNQNGIWNIFGGRLNWDDRAVVGDDPHFQGRGNKSSGDNFHAAPNIDHSQEFVRKDLKEWLGWLRQEIGYDGWRLDFVRGFWGGYVKDYLDASEPYFAVGEYWDSLSYTYGEMDRNQDPIGRESLTGSMPLMELLVHLMSQPRGFFIQ</sequence>
<name>A0A6A3C5W7_HIBSY</name>
<keyword evidence="7" id="KW-1185">Reference proteome</keyword>
<evidence type="ECO:0000256" key="3">
    <source>
        <dbReference type="ARBA" id="ARBA00023277"/>
    </source>
</evidence>
<dbReference type="AlphaFoldDB" id="A0A6A3C5W7"/>
<evidence type="ECO:0000313" key="6">
    <source>
        <dbReference type="EMBL" id="KAE8724625.1"/>
    </source>
</evidence>